<evidence type="ECO:0000259" key="3">
    <source>
        <dbReference type="PROSITE" id="PS51724"/>
    </source>
</evidence>
<feature type="compositionally biased region" description="Polar residues" evidence="1">
    <location>
        <begin position="225"/>
        <end position="239"/>
    </location>
</feature>
<feature type="compositionally biased region" description="Polar residues" evidence="1">
    <location>
        <begin position="148"/>
        <end position="166"/>
    </location>
</feature>
<feature type="region of interest" description="Disordered" evidence="1">
    <location>
        <begin position="184"/>
        <end position="209"/>
    </location>
</feature>
<dbReference type="Proteomes" id="UP000229970">
    <property type="component" value="Unassembled WGS sequence"/>
</dbReference>
<dbReference type="InterPro" id="IPR036680">
    <property type="entry name" value="SPOR-like_sf"/>
</dbReference>
<dbReference type="GO" id="GO:0042834">
    <property type="term" value="F:peptidoglycan binding"/>
    <property type="evidence" value="ECO:0007669"/>
    <property type="project" value="InterPro"/>
</dbReference>
<evidence type="ECO:0000256" key="2">
    <source>
        <dbReference type="SAM" id="Phobius"/>
    </source>
</evidence>
<dbReference type="InterPro" id="IPR007730">
    <property type="entry name" value="SPOR-like_dom"/>
</dbReference>
<comment type="caution">
    <text evidence="4">The sequence shown here is derived from an EMBL/GenBank/DDBJ whole genome shotgun (WGS) entry which is preliminary data.</text>
</comment>
<dbReference type="PROSITE" id="PS51724">
    <property type="entry name" value="SPOR"/>
    <property type="match status" value="1"/>
</dbReference>
<feature type="region of interest" description="Disordered" evidence="1">
    <location>
        <begin position="279"/>
        <end position="311"/>
    </location>
</feature>
<dbReference type="Pfam" id="PF05036">
    <property type="entry name" value="SPOR"/>
    <property type="match status" value="1"/>
</dbReference>
<proteinExistence type="predicted"/>
<evidence type="ECO:0000313" key="5">
    <source>
        <dbReference type="Proteomes" id="UP000229970"/>
    </source>
</evidence>
<dbReference type="EMBL" id="MEIP01000012">
    <property type="protein sequence ID" value="PIT48750.1"/>
    <property type="molecule type" value="Genomic_DNA"/>
</dbReference>
<reference evidence="4 5" key="1">
    <citation type="journal article" date="2017" name="MBio">
        <title>Type VI secretion-mediated competition in the bee gut microbiome.</title>
        <authorList>
            <person name="Steele M.I."/>
            <person name="Kwong W.K."/>
            <person name="Powell J.E."/>
            <person name="Whiteley M."/>
            <person name="Moran N.A."/>
        </authorList>
    </citation>
    <scope>NUCLEOTIDE SEQUENCE [LARGE SCALE GENOMIC DNA]</scope>
    <source>
        <strain evidence="4 5">Ruf1-X</strain>
    </source>
</reference>
<name>A0A2N9XK95_9NEIS</name>
<protein>
    <recommendedName>
        <fullName evidence="3">SPOR domain-containing protein</fullName>
    </recommendedName>
</protein>
<dbReference type="AlphaFoldDB" id="A0A2N9XK95"/>
<accession>A0A2N9XK95</accession>
<feature type="transmembrane region" description="Helical" evidence="2">
    <location>
        <begin position="18"/>
        <end position="36"/>
    </location>
</feature>
<keyword evidence="2" id="KW-0812">Transmembrane</keyword>
<evidence type="ECO:0000313" key="4">
    <source>
        <dbReference type="EMBL" id="PIT48750.1"/>
    </source>
</evidence>
<feature type="compositionally biased region" description="Polar residues" evidence="1">
    <location>
        <begin position="110"/>
        <end position="126"/>
    </location>
</feature>
<sequence>MNAQENYEQLKRRNRRRLVGALLMVVIAAILLAIMLSRRTPQPVPAPQLDIMAASASKAASADTLAGVAMDTQSTSAVILEPVASAPASSVTVPVAGVNSTVPEALTASEAKSGSAVSGSATTPQIATPHEKRTEAVTTNAAPVRTPAHTQATQQSEANSANNGPSLHSARSVAENGVVASVPADKKALEKKRLHNTQSTPESRTKGAITRPADMAEINTAGQVTKATNSQNHTEVTAKQSKKSSEGASTAVKATAKSAITGVEKKTATAPKTVNKTVAPAKQTTTAKPAKNASRAKNGATAGKLTPQQILENKAAGTVTKKAGSNQGSISTTSTSSSKAVVERTVIQIGAYTTEAQANQVQQRLAVAGVATTISSSQTSKGTLYRVRSRVYNSRSQAMQNLDKVRAVGLDGLVIGL</sequence>
<dbReference type="RefSeq" id="WP_100138941.1">
    <property type="nucleotide sequence ID" value="NZ_MEIP01000012.1"/>
</dbReference>
<evidence type="ECO:0000256" key="1">
    <source>
        <dbReference type="SAM" id="MobiDB-lite"/>
    </source>
</evidence>
<keyword evidence="2" id="KW-0472">Membrane</keyword>
<dbReference type="SUPFAM" id="SSF110997">
    <property type="entry name" value="Sporulation related repeat"/>
    <property type="match status" value="1"/>
</dbReference>
<feature type="region of interest" description="Disordered" evidence="1">
    <location>
        <begin position="109"/>
        <end position="170"/>
    </location>
</feature>
<keyword evidence="2" id="KW-1133">Transmembrane helix</keyword>
<feature type="compositionally biased region" description="Low complexity" evidence="1">
    <location>
        <begin position="279"/>
        <end position="291"/>
    </location>
</feature>
<feature type="domain" description="SPOR" evidence="3">
    <location>
        <begin position="339"/>
        <end position="417"/>
    </location>
</feature>
<organism evidence="4 5">
    <name type="scientific">Snodgrassella alvi</name>
    <dbReference type="NCBI Taxonomy" id="1196083"/>
    <lineage>
        <taxon>Bacteria</taxon>
        <taxon>Pseudomonadati</taxon>
        <taxon>Pseudomonadota</taxon>
        <taxon>Betaproteobacteria</taxon>
        <taxon>Neisseriales</taxon>
        <taxon>Neisseriaceae</taxon>
        <taxon>Snodgrassella</taxon>
    </lineage>
</organism>
<gene>
    <name evidence="4" type="ORF">BHC46_03330</name>
</gene>
<dbReference type="Gene3D" id="3.30.70.1070">
    <property type="entry name" value="Sporulation related repeat"/>
    <property type="match status" value="1"/>
</dbReference>
<feature type="region of interest" description="Disordered" evidence="1">
    <location>
        <begin position="225"/>
        <end position="250"/>
    </location>
</feature>